<reference evidence="1" key="1">
    <citation type="journal article" date="2015" name="Nature">
        <title>Complex archaea that bridge the gap between prokaryotes and eukaryotes.</title>
        <authorList>
            <person name="Spang A."/>
            <person name="Saw J.H."/>
            <person name="Jorgensen S.L."/>
            <person name="Zaremba-Niedzwiedzka K."/>
            <person name="Martijn J."/>
            <person name="Lind A.E."/>
            <person name="van Eijk R."/>
            <person name="Schleper C."/>
            <person name="Guy L."/>
            <person name="Ettema T.J."/>
        </authorList>
    </citation>
    <scope>NUCLEOTIDE SEQUENCE</scope>
</reference>
<dbReference type="NCBIfam" id="TIGR01630">
    <property type="entry name" value="psiM2_ORF9"/>
    <property type="match status" value="1"/>
</dbReference>
<feature type="non-terminal residue" evidence="1">
    <location>
        <position position="409"/>
    </location>
</feature>
<dbReference type="EMBL" id="LAZR01052573">
    <property type="protein sequence ID" value="KKK82658.1"/>
    <property type="molecule type" value="Genomic_DNA"/>
</dbReference>
<dbReference type="InterPro" id="IPR006517">
    <property type="entry name" value="Phage_terminase_lsu-like_C"/>
</dbReference>
<evidence type="ECO:0008006" key="2">
    <source>
        <dbReference type="Google" id="ProtNLM"/>
    </source>
</evidence>
<organism evidence="1">
    <name type="scientific">marine sediment metagenome</name>
    <dbReference type="NCBI Taxonomy" id="412755"/>
    <lineage>
        <taxon>unclassified sequences</taxon>
        <taxon>metagenomes</taxon>
        <taxon>ecological metagenomes</taxon>
    </lineage>
</organism>
<protein>
    <recommendedName>
        <fullName evidence="2">Terminase large subunit gp17-like C-terminal domain-containing protein</fullName>
    </recommendedName>
</protein>
<gene>
    <name evidence="1" type="ORF">LCGC14_2801190</name>
</gene>
<dbReference type="Gene3D" id="3.30.420.240">
    <property type="match status" value="1"/>
</dbReference>
<accession>A0A0F8YML2</accession>
<dbReference type="AlphaFoldDB" id="A0A0F8YML2"/>
<feature type="non-terminal residue" evidence="1">
    <location>
        <position position="1"/>
    </location>
</feature>
<name>A0A0F8YML2_9ZZZZ</name>
<proteinExistence type="predicted"/>
<evidence type="ECO:0000313" key="1">
    <source>
        <dbReference type="EMBL" id="KKK82658.1"/>
    </source>
</evidence>
<sequence>FNNNFRFLFPEYCPEARKAGDFGTQEAFTIPCRKRKWLKEQTVSTCSVGKVIAGAHMEVHKHSDLVDKENIRTPDQIRTVRDHYRYMGPLLERGPIPPHHGWEDIEGTRYDFSDMYGTEVIDKEEKLPEKERQWAILIDSAERPDGTTLWPTRFPMSELKIERQKMGDVLYSAQYLNNPIPDAGGLATREEIKFIPREIVRRIPLRVHCTIDLHGMEQGARNDFTVFNVTGFDRDARAYILDLRHKRFTPFEVIDNIFDIFDKWKCDFKIEKDAHARVLLPFLTREMAKRRKYPIIIPIQRDNRVSKKQRIWGLQAWFKGGIVRFCEDLDCRLELTQEVLRFSQTSTYHDDILDTMADQMQNREGGVSYDLYPDEPKGENVPEYMRSRAFTGFDPLTKGARFLGDKEDQ</sequence>
<comment type="caution">
    <text evidence="1">The sequence shown here is derived from an EMBL/GenBank/DDBJ whole genome shotgun (WGS) entry which is preliminary data.</text>
</comment>